<dbReference type="Proteomes" id="UP000468766">
    <property type="component" value="Unassembled WGS sequence"/>
</dbReference>
<keyword evidence="1" id="KW-0812">Transmembrane</keyword>
<dbReference type="GO" id="GO:0006508">
    <property type="term" value="P:proteolysis"/>
    <property type="evidence" value="ECO:0007669"/>
    <property type="project" value="UniProtKB-KW"/>
</dbReference>
<dbReference type="EMBL" id="WBXO01000005">
    <property type="protein sequence ID" value="KAB2952727.1"/>
    <property type="molecule type" value="Genomic_DNA"/>
</dbReference>
<dbReference type="InterPro" id="IPR003675">
    <property type="entry name" value="Rce1/LyrA-like_dom"/>
</dbReference>
<feature type="domain" description="CAAX prenyl protease 2/Lysostaphin resistance protein A-like" evidence="2">
    <location>
        <begin position="97"/>
        <end position="183"/>
    </location>
</feature>
<feature type="transmembrane region" description="Helical" evidence="1">
    <location>
        <begin position="91"/>
        <end position="111"/>
    </location>
</feature>
<evidence type="ECO:0000313" key="3">
    <source>
        <dbReference type="EMBL" id="KAB2952727.1"/>
    </source>
</evidence>
<evidence type="ECO:0000256" key="1">
    <source>
        <dbReference type="SAM" id="Phobius"/>
    </source>
</evidence>
<proteinExistence type="predicted"/>
<accession>A0A6I0EX46</accession>
<dbReference type="GO" id="GO:0004175">
    <property type="term" value="F:endopeptidase activity"/>
    <property type="evidence" value="ECO:0007669"/>
    <property type="project" value="UniProtKB-ARBA"/>
</dbReference>
<dbReference type="PANTHER" id="PTHR43592">
    <property type="entry name" value="CAAX AMINO TERMINAL PROTEASE"/>
    <property type="match status" value="1"/>
</dbReference>
<dbReference type="AlphaFoldDB" id="A0A6I0EX46"/>
<organism evidence="3 4">
    <name type="scientific">Heliorestis acidaminivorans</name>
    <dbReference type="NCBI Taxonomy" id="553427"/>
    <lineage>
        <taxon>Bacteria</taxon>
        <taxon>Bacillati</taxon>
        <taxon>Bacillota</taxon>
        <taxon>Clostridia</taxon>
        <taxon>Eubacteriales</taxon>
        <taxon>Heliobacteriaceae</taxon>
        <taxon>Heliorestis</taxon>
    </lineage>
</organism>
<keyword evidence="1" id="KW-0472">Membrane</keyword>
<comment type="caution">
    <text evidence="3">The sequence shown here is derived from an EMBL/GenBank/DDBJ whole genome shotgun (WGS) entry which is preliminary data.</text>
</comment>
<sequence>MFTSFNSMAEIMFYQSIIVAVFFITLAYGGTLWIHKKARLPLRWNFNRTNLVEGAALGVKVFLWVLLIGALINLIFPIAPHLIENIFRGELLSLYHILLIAISVVVLAPLAEEILFRGFLLPILKIRWGTQWALHGTSFLFASLHLDPFRFLPLYVAAYLIGQEALKRNSLIVAVIAHAVWNLSSFTLLLLYMRGGAF</sequence>
<feature type="transmembrane region" description="Helical" evidence="1">
    <location>
        <begin position="55"/>
        <end position="79"/>
    </location>
</feature>
<dbReference type="OrthoDB" id="9782250at2"/>
<evidence type="ECO:0000259" key="2">
    <source>
        <dbReference type="Pfam" id="PF02517"/>
    </source>
</evidence>
<name>A0A6I0EX46_9FIRM</name>
<keyword evidence="3" id="KW-0378">Hydrolase</keyword>
<feature type="transmembrane region" description="Helical" evidence="1">
    <location>
        <begin position="12"/>
        <end position="34"/>
    </location>
</feature>
<reference evidence="3 4" key="1">
    <citation type="submission" date="2019-10" db="EMBL/GenBank/DDBJ databases">
        <title>Whole-genome sequence of the extremophile Heliorestis acidaminivorans DSM 24790.</title>
        <authorList>
            <person name="Kyndt J.A."/>
            <person name="Meyer T.E."/>
        </authorList>
    </citation>
    <scope>NUCLEOTIDE SEQUENCE [LARGE SCALE GENOMIC DNA]</scope>
    <source>
        <strain evidence="3 4">DSM 24790</strain>
    </source>
</reference>
<dbReference type="PANTHER" id="PTHR43592:SF15">
    <property type="entry name" value="CAAX AMINO TERMINAL PROTEASE FAMILY PROTEIN"/>
    <property type="match status" value="1"/>
</dbReference>
<keyword evidence="1" id="KW-1133">Transmembrane helix</keyword>
<keyword evidence="3" id="KW-0482">Metalloprotease</keyword>
<keyword evidence="4" id="KW-1185">Reference proteome</keyword>
<protein>
    <submittedName>
        <fullName evidence="3">CPBP family intramembrane metalloprotease</fullName>
    </submittedName>
</protein>
<dbReference type="RefSeq" id="WP_151620004.1">
    <property type="nucleotide sequence ID" value="NZ_WBXO01000005.1"/>
</dbReference>
<dbReference type="GO" id="GO:0080120">
    <property type="term" value="P:CAAX-box protein maturation"/>
    <property type="evidence" value="ECO:0007669"/>
    <property type="project" value="UniProtKB-ARBA"/>
</dbReference>
<evidence type="ECO:0000313" key="4">
    <source>
        <dbReference type="Proteomes" id="UP000468766"/>
    </source>
</evidence>
<keyword evidence="3" id="KW-0645">Protease</keyword>
<gene>
    <name evidence="3" type="ORF">F9B85_08745</name>
</gene>
<dbReference type="Pfam" id="PF02517">
    <property type="entry name" value="Rce1-like"/>
    <property type="match status" value="1"/>
</dbReference>
<dbReference type="GO" id="GO:0008237">
    <property type="term" value="F:metallopeptidase activity"/>
    <property type="evidence" value="ECO:0007669"/>
    <property type="project" value="UniProtKB-KW"/>
</dbReference>
<feature type="transmembrane region" description="Helical" evidence="1">
    <location>
        <begin position="171"/>
        <end position="192"/>
    </location>
</feature>